<evidence type="ECO:0000313" key="2">
    <source>
        <dbReference type="Proteomes" id="UP001156703"/>
    </source>
</evidence>
<keyword evidence="2" id="KW-1185">Reference proteome</keyword>
<proteinExistence type="predicted"/>
<gene>
    <name evidence="1" type="ORF">GCM10007925_10770</name>
</gene>
<evidence type="ECO:0000313" key="1">
    <source>
        <dbReference type="EMBL" id="GLR47366.1"/>
    </source>
</evidence>
<reference evidence="2" key="1">
    <citation type="journal article" date="2019" name="Int. J. Syst. Evol. Microbiol.">
        <title>The Global Catalogue of Microorganisms (GCM) 10K type strain sequencing project: providing services to taxonomists for standard genome sequencing and annotation.</title>
        <authorList>
            <consortium name="The Broad Institute Genomics Platform"/>
            <consortium name="The Broad Institute Genome Sequencing Center for Infectious Disease"/>
            <person name="Wu L."/>
            <person name="Ma J."/>
        </authorList>
    </citation>
    <scope>NUCLEOTIDE SEQUENCE [LARGE SCALE GENOMIC DNA]</scope>
    <source>
        <strain evidence="2">NBRC 102146</strain>
    </source>
</reference>
<organism evidence="1 2">
    <name type="scientific">Sphingomonas astaxanthinifaciens DSM 22298</name>
    <dbReference type="NCBI Taxonomy" id="1123267"/>
    <lineage>
        <taxon>Bacteria</taxon>
        <taxon>Pseudomonadati</taxon>
        <taxon>Pseudomonadota</taxon>
        <taxon>Alphaproteobacteria</taxon>
        <taxon>Sphingomonadales</taxon>
        <taxon>Sphingomonadaceae</taxon>
        <taxon>Sphingomonas</taxon>
    </lineage>
</organism>
<dbReference type="RefSeq" id="WP_156956782.1">
    <property type="nucleotide sequence ID" value="NZ_BSOO01000008.1"/>
</dbReference>
<comment type="caution">
    <text evidence="1">The sequence shown here is derived from an EMBL/GenBank/DDBJ whole genome shotgun (WGS) entry which is preliminary data.</text>
</comment>
<name>A0ABQ5Z758_9SPHN</name>
<dbReference type="EMBL" id="BSOO01000008">
    <property type="protein sequence ID" value="GLR47366.1"/>
    <property type="molecule type" value="Genomic_DNA"/>
</dbReference>
<dbReference type="Proteomes" id="UP001156703">
    <property type="component" value="Unassembled WGS sequence"/>
</dbReference>
<protein>
    <submittedName>
        <fullName evidence="1">Uncharacterized protein</fullName>
    </submittedName>
</protein>
<sequence>MSTMTLRLTELSYDVDRALAGELRRTRPSPLRVFRLRRLKSLIRQRFERLLRRG</sequence>
<accession>A0ABQ5Z758</accession>